<gene>
    <name evidence="1" type="ORF">CTDIVETGP_2207</name>
</gene>
<evidence type="ECO:0000313" key="2">
    <source>
        <dbReference type="Proteomes" id="UP000019482"/>
    </source>
</evidence>
<dbReference type="Proteomes" id="UP000019482">
    <property type="component" value="Unassembled WGS sequence"/>
</dbReference>
<dbReference type="AlphaFoldDB" id="W6NJG3"/>
<organism evidence="1 2">
    <name type="scientific">Clostridium tyrobutyricum DIVETGP</name>
    <dbReference type="NCBI Taxonomy" id="1408889"/>
    <lineage>
        <taxon>Bacteria</taxon>
        <taxon>Bacillati</taxon>
        <taxon>Bacillota</taxon>
        <taxon>Clostridia</taxon>
        <taxon>Eubacteriales</taxon>
        <taxon>Clostridiaceae</taxon>
        <taxon>Clostridium</taxon>
    </lineage>
</organism>
<proteinExistence type="predicted"/>
<comment type="caution">
    <text evidence="1">The sequence shown here is derived from an EMBL/GenBank/DDBJ whole genome shotgun (WGS) entry which is preliminary data.</text>
</comment>
<keyword evidence="2" id="KW-1185">Reference proteome</keyword>
<protein>
    <submittedName>
        <fullName evidence="1">Uncharacterized protein</fullName>
    </submittedName>
</protein>
<dbReference type="EMBL" id="CBXI010000040">
    <property type="protein sequence ID" value="CDL92137.1"/>
    <property type="molecule type" value="Genomic_DNA"/>
</dbReference>
<sequence length="87" mass="10779">MKIWGRIVDKNKIIKDKVVELNDQEDYQDSLKKCIYEICRDFDMERPYWLPSNVDEYNTRRKTIFTKDNFIDEFDFDKFVIEEIKEK</sequence>
<name>W6NJG3_CLOTY</name>
<dbReference type="RefSeq" id="WP_017752038.1">
    <property type="nucleotide sequence ID" value="NZ_CBXI010000040.1"/>
</dbReference>
<reference evidence="1 2" key="1">
    <citation type="journal article" date="2015" name="Genome Announc.">
        <title>Draft Genome Sequence of Clostridium tyrobutyricum Strain DIVETGP, Isolated from Cow's Milk for Grana Padano Production.</title>
        <authorList>
            <person name="Soggiu A."/>
            <person name="Piras C."/>
            <person name="Gaiarsa S."/>
            <person name="Sassera D."/>
            <person name="Roncada P."/>
            <person name="Bendixen E."/>
            <person name="Brasca M."/>
            <person name="Bonizzi L."/>
        </authorList>
    </citation>
    <scope>NUCLEOTIDE SEQUENCE [LARGE SCALE GENOMIC DNA]</scope>
    <source>
        <strain evidence="1 2">DIVETGP</strain>
    </source>
</reference>
<dbReference type="GeneID" id="29420636"/>
<evidence type="ECO:0000313" key="1">
    <source>
        <dbReference type="EMBL" id="CDL92137.1"/>
    </source>
</evidence>
<dbReference type="OrthoDB" id="2084516at2"/>
<accession>W6NJG3</accession>